<dbReference type="Gramene" id="LPERR03G14230.1">
    <property type="protein sequence ID" value="LPERR03G14230.1"/>
    <property type="gene ID" value="LPERR03G14230"/>
</dbReference>
<proteinExistence type="predicted"/>
<accession>A0A0D9VTP3</accession>
<reference evidence="1" key="3">
    <citation type="submission" date="2015-04" db="UniProtKB">
        <authorList>
            <consortium name="EnsemblPlants"/>
        </authorList>
    </citation>
    <scope>IDENTIFICATION</scope>
</reference>
<dbReference type="HOGENOM" id="CLU_2761436_0_0_1"/>
<name>A0A0D9VTP3_9ORYZ</name>
<sequence length="70" mass="8201">MGICTEEKAMNAAKRKLREWYEEANEAKRQRTVKVIEAPEMTKQRPKKTHPILRERSRSRARGLAHIVVS</sequence>
<dbReference type="AlphaFoldDB" id="A0A0D9VTP3"/>
<dbReference type="EnsemblPlants" id="LPERR03G14230.1">
    <property type="protein sequence ID" value="LPERR03G14230.1"/>
    <property type="gene ID" value="LPERR03G14230"/>
</dbReference>
<reference evidence="2" key="2">
    <citation type="submission" date="2013-12" db="EMBL/GenBank/DDBJ databases">
        <authorList>
            <person name="Yu Y."/>
            <person name="Lee S."/>
            <person name="de Baynast K."/>
            <person name="Wissotski M."/>
            <person name="Liu L."/>
            <person name="Talag J."/>
            <person name="Goicoechea J."/>
            <person name="Angelova A."/>
            <person name="Jetty R."/>
            <person name="Kudrna D."/>
            <person name="Golser W."/>
            <person name="Rivera L."/>
            <person name="Zhang J."/>
            <person name="Wing R."/>
        </authorList>
    </citation>
    <scope>NUCLEOTIDE SEQUENCE</scope>
</reference>
<reference evidence="1 2" key="1">
    <citation type="submission" date="2012-08" db="EMBL/GenBank/DDBJ databases">
        <title>Oryza genome evolution.</title>
        <authorList>
            <person name="Wing R.A."/>
        </authorList>
    </citation>
    <scope>NUCLEOTIDE SEQUENCE</scope>
</reference>
<dbReference type="STRING" id="77586.A0A0D9VTP3"/>
<dbReference type="Proteomes" id="UP000032180">
    <property type="component" value="Chromosome 3"/>
</dbReference>
<evidence type="ECO:0000313" key="1">
    <source>
        <dbReference type="EnsemblPlants" id="LPERR03G14230.1"/>
    </source>
</evidence>
<evidence type="ECO:0000313" key="2">
    <source>
        <dbReference type="Proteomes" id="UP000032180"/>
    </source>
</evidence>
<keyword evidence="2" id="KW-1185">Reference proteome</keyword>
<dbReference type="PANTHER" id="PTHR47853">
    <property type="entry name" value="EXPRESSED PROTEIN"/>
    <property type="match status" value="1"/>
</dbReference>
<protein>
    <submittedName>
        <fullName evidence="1">Uncharacterized protein</fullName>
    </submittedName>
</protein>
<dbReference type="PANTHER" id="PTHR47853:SF1">
    <property type="entry name" value="EXPRESSED PROTEIN"/>
    <property type="match status" value="1"/>
</dbReference>
<organism evidence="1 2">
    <name type="scientific">Leersia perrieri</name>
    <dbReference type="NCBI Taxonomy" id="77586"/>
    <lineage>
        <taxon>Eukaryota</taxon>
        <taxon>Viridiplantae</taxon>
        <taxon>Streptophyta</taxon>
        <taxon>Embryophyta</taxon>
        <taxon>Tracheophyta</taxon>
        <taxon>Spermatophyta</taxon>
        <taxon>Magnoliopsida</taxon>
        <taxon>Liliopsida</taxon>
        <taxon>Poales</taxon>
        <taxon>Poaceae</taxon>
        <taxon>BOP clade</taxon>
        <taxon>Oryzoideae</taxon>
        <taxon>Oryzeae</taxon>
        <taxon>Oryzinae</taxon>
        <taxon>Leersia</taxon>
    </lineage>
</organism>